<organism evidence="1">
    <name type="scientific">viral metagenome</name>
    <dbReference type="NCBI Taxonomy" id="1070528"/>
    <lineage>
        <taxon>unclassified sequences</taxon>
        <taxon>metagenomes</taxon>
        <taxon>organismal metagenomes</taxon>
    </lineage>
</organism>
<evidence type="ECO:0000313" key="1">
    <source>
        <dbReference type="EMBL" id="QHT95163.1"/>
    </source>
</evidence>
<reference evidence="1" key="1">
    <citation type="journal article" date="2020" name="Nature">
        <title>Giant virus diversity and host interactions through global metagenomics.</title>
        <authorList>
            <person name="Schulz F."/>
            <person name="Roux S."/>
            <person name="Paez-Espino D."/>
            <person name="Jungbluth S."/>
            <person name="Walsh D.A."/>
            <person name="Denef V.J."/>
            <person name="McMahon K.D."/>
            <person name="Konstantinidis K.T."/>
            <person name="Eloe-Fadrosh E.A."/>
            <person name="Kyrpides N.C."/>
            <person name="Woyke T."/>
        </authorList>
    </citation>
    <scope>NUCLEOTIDE SEQUENCE</scope>
    <source>
        <strain evidence="1">GVMAG-M-3300024261-37</strain>
    </source>
</reference>
<name>A0A6C0IUD1_9ZZZZ</name>
<proteinExistence type="predicted"/>
<accession>A0A6C0IUD1</accession>
<protein>
    <submittedName>
        <fullName evidence="1">Uncharacterized protein</fullName>
    </submittedName>
</protein>
<dbReference type="AlphaFoldDB" id="A0A6C0IUD1"/>
<dbReference type="EMBL" id="MN740235">
    <property type="protein sequence ID" value="QHT95163.1"/>
    <property type="molecule type" value="Genomic_DNA"/>
</dbReference>
<sequence length="59" mass="7021">MGLSISKMCNKSSKKLKNMQRKVFRDKKVENIYKQISGNDPDEVYKDQYEQDLDYSIEI</sequence>